<dbReference type="Pfam" id="PF01551">
    <property type="entry name" value="Peptidase_M23"/>
    <property type="match status" value="1"/>
</dbReference>
<evidence type="ECO:0000256" key="2">
    <source>
        <dbReference type="SAM" id="SignalP"/>
    </source>
</evidence>
<dbReference type="InterPro" id="IPR016047">
    <property type="entry name" value="M23ase_b-sheet_dom"/>
</dbReference>
<dbReference type="GO" id="GO:0004222">
    <property type="term" value="F:metalloendopeptidase activity"/>
    <property type="evidence" value="ECO:0007669"/>
    <property type="project" value="TreeGrafter"/>
</dbReference>
<feature type="region of interest" description="Disordered" evidence="1">
    <location>
        <begin position="23"/>
        <end position="42"/>
    </location>
</feature>
<proteinExistence type="predicted"/>
<reference evidence="4 5" key="1">
    <citation type="journal article" date="2012" name="J. Bacteriol.">
        <title>Complete Genome Sequence of Mycobacterium vaccae Type Strain ATCC 25954.</title>
        <authorList>
            <person name="Ho Y.S."/>
            <person name="Adroub S.A."/>
            <person name="Abadi M."/>
            <person name="Al Alwan B."/>
            <person name="Alkhateeb R."/>
            <person name="Gao G."/>
            <person name="Ragab A."/>
            <person name="Ali S."/>
            <person name="van Soolingen D."/>
            <person name="Bitter W."/>
            <person name="Pain A."/>
            <person name="Abdallah A.M."/>
        </authorList>
    </citation>
    <scope>NUCLEOTIDE SEQUENCE [LARGE SCALE GENOMIC DNA]</scope>
    <source>
        <strain evidence="4 5">ATCC 25954</strain>
    </source>
</reference>
<dbReference type="PANTHER" id="PTHR21666:SF270">
    <property type="entry name" value="MUREIN HYDROLASE ACTIVATOR ENVC"/>
    <property type="match status" value="1"/>
</dbReference>
<accession>K0VI02</accession>
<dbReference type="SUPFAM" id="SSF51261">
    <property type="entry name" value="Duplicated hybrid motif"/>
    <property type="match status" value="1"/>
</dbReference>
<evidence type="ECO:0000313" key="5">
    <source>
        <dbReference type="Proteomes" id="UP000006072"/>
    </source>
</evidence>
<dbReference type="PATRIC" id="fig|1194972.3.peg.1719"/>
<dbReference type="RefSeq" id="WP_003931385.1">
    <property type="nucleotide sequence ID" value="NZ_JH814693.1"/>
</dbReference>
<name>K0VI02_MYCVA</name>
<sequence>MRTSPTLLLACAALLAACSTPVEPTSVEPAGSSPTPVADARGGIPPGYPVDVDVVAPLVITTLGPDPIPVTGTDGKVHVAYELSVLNSGFRPATITKLETLADGPDGATVTTVSQREIVERTLLVPNLLPDPVTEIPAGRTAVLVLDDVYDTLAQVPAEVTHRLTVTLGAAAPEYHAVSSRYPDSVTQIGGPVRTGTGSPVVIGPPLEGDGWVAGNACCTVSTHRGAVIGVGGRLSGSERYAIDWVRVDPAGPATTHTGDGTRNADYLAYGAPLLAVADGTVAAVSGGYRDAAPQVVTPDQSFEELGGNHVILDIGDGNFALYAHMLPDSTSVKVGDKVTRGQVIGRLGNSGNTTEAHLHFHVMRAPVPLSSDNVPFEIDRFTFVGSIGDGPDGPLLVRGPQPGERTDQLPLAWDVVNFPAPAQR</sequence>
<evidence type="ECO:0000259" key="3">
    <source>
        <dbReference type="Pfam" id="PF01551"/>
    </source>
</evidence>
<dbReference type="Gene3D" id="2.70.70.10">
    <property type="entry name" value="Glucose Permease (Domain IIA)"/>
    <property type="match status" value="1"/>
</dbReference>
<protein>
    <submittedName>
        <fullName evidence="4">Peptidase</fullName>
    </submittedName>
</protein>
<dbReference type="Proteomes" id="UP000006072">
    <property type="component" value="Unassembled WGS sequence"/>
</dbReference>
<keyword evidence="5" id="KW-1185">Reference proteome</keyword>
<dbReference type="CDD" id="cd12797">
    <property type="entry name" value="M23_peptidase"/>
    <property type="match status" value="1"/>
</dbReference>
<feature type="signal peptide" evidence="2">
    <location>
        <begin position="1"/>
        <end position="24"/>
    </location>
</feature>
<evidence type="ECO:0000256" key="1">
    <source>
        <dbReference type="SAM" id="MobiDB-lite"/>
    </source>
</evidence>
<keyword evidence="2" id="KW-0732">Signal</keyword>
<dbReference type="HOGENOM" id="CLU_044200_0_0_11"/>
<evidence type="ECO:0000313" key="4">
    <source>
        <dbReference type="EMBL" id="EJZ10754.1"/>
    </source>
</evidence>
<dbReference type="eggNOG" id="COG0739">
    <property type="taxonomic scope" value="Bacteria"/>
</dbReference>
<dbReference type="EMBL" id="ALQA01000013">
    <property type="protein sequence ID" value="EJZ10754.1"/>
    <property type="molecule type" value="Genomic_DNA"/>
</dbReference>
<dbReference type="PROSITE" id="PS51257">
    <property type="entry name" value="PROKAR_LIPOPROTEIN"/>
    <property type="match status" value="1"/>
</dbReference>
<comment type="caution">
    <text evidence="4">The sequence shown here is derived from an EMBL/GenBank/DDBJ whole genome shotgun (WGS) entry which is preliminary data.</text>
</comment>
<dbReference type="AlphaFoldDB" id="K0VI02"/>
<organism evidence="4 5">
    <name type="scientific">Mycolicibacterium vaccae ATCC 25954</name>
    <dbReference type="NCBI Taxonomy" id="1194972"/>
    <lineage>
        <taxon>Bacteria</taxon>
        <taxon>Bacillati</taxon>
        <taxon>Actinomycetota</taxon>
        <taxon>Actinomycetes</taxon>
        <taxon>Mycobacteriales</taxon>
        <taxon>Mycobacteriaceae</taxon>
        <taxon>Mycolicibacterium</taxon>
    </lineage>
</organism>
<feature type="chain" id="PRO_5038783087" evidence="2">
    <location>
        <begin position="25"/>
        <end position="425"/>
    </location>
</feature>
<gene>
    <name evidence="4" type="ORF">MVAC_08544</name>
</gene>
<dbReference type="PANTHER" id="PTHR21666">
    <property type="entry name" value="PEPTIDASE-RELATED"/>
    <property type="match status" value="1"/>
</dbReference>
<dbReference type="InterPro" id="IPR011055">
    <property type="entry name" value="Dup_hybrid_motif"/>
</dbReference>
<dbReference type="InterPro" id="IPR050570">
    <property type="entry name" value="Cell_wall_metabolism_enzyme"/>
</dbReference>
<feature type="domain" description="M23ase beta-sheet core" evidence="3">
    <location>
        <begin position="269"/>
        <end position="366"/>
    </location>
</feature>